<evidence type="ECO:0000256" key="1">
    <source>
        <dbReference type="SAM" id="MobiDB-lite"/>
    </source>
</evidence>
<keyword evidence="2" id="KW-0934">Plastid</keyword>
<name>A0A8S0WMD2_SPIIN</name>
<dbReference type="AlphaFoldDB" id="A0A8S0WMD2"/>
<dbReference type="EMBL" id="LR761918">
    <property type="protein sequence ID" value="CAA9893574.1"/>
    <property type="molecule type" value="Genomic_DNA"/>
</dbReference>
<accession>A0A8S0WMD2</accession>
<feature type="region of interest" description="Disordered" evidence="1">
    <location>
        <begin position="17"/>
        <end position="43"/>
    </location>
</feature>
<sequence>MESVQLEHENVTELVRFSNEEKDPMTSKELNEEPDSKGDLSVNFSTITPKTKLCLT</sequence>
<evidence type="ECO:0000313" key="2">
    <source>
        <dbReference type="EMBL" id="CAA9893574.1"/>
    </source>
</evidence>
<keyword evidence="2" id="KW-0150">Chloroplast</keyword>
<proteinExistence type="predicted"/>
<reference evidence="2" key="1">
    <citation type="submission" date="2020-02" db="EMBL/GenBank/DDBJ databases">
        <authorList>
            <person name="Scholz U."/>
            <person name="Mascher M."/>
            <person name="Fiebig A."/>
        </authorList>
    </citation>
    <scope>NUCLEOTIDE SEQUENCE</scope>
</reference>
<geneLocation type="chloroplast" evidence="2"/>
<organism evidence="2">
    <name type="scientific">Spirodela intermedia</name>
    <name type="common">Intermediate duckweed</name>
    <dbReference type="NCBI Taxonomy" id="51605"/>
    <lineage>
        <taxon>Eukaryota</taxon>
        <taxon>Viridiplantae</taxon>
        <taxon>Streptophyta</taxon>
        <taxon>Embryophyta</taxon>
        <taxon>Tracheophyta</taxon>
        <taxon>Spermatophyta</taxon>
        <taxon>Magnoliopsida</taxon>
        <taxon>Liliopsida</taxon>
        <taxon>Araceae</taxon>
        <taxon>Lemnoideae</taxon>
        <taxon>Spirodela</taxon>
    </lineage>
</organism>
<feature type="compositionally biased region" description="Basic and acidic residues" evidence="1">
    <location>
        <begin position="18"/>
        <end position="38"/>
    </location>
</feature>
<gene>
    <name evidence="2" type="ORF">SI8410PT_00121</name>
</gene>
<protein>
    <submittedName>
        <fullName evidence="2">Uncharacterized protein</fullName>
    </submittedName>
</protein>